<dbReference type="Pfam" id="PF08349">
    <property type="entry name" value="DUF1722"/>
    <property type="match status" value="1"/>
</dbReference>
<dbReference type="EMBL" id="LSDC01000064">
    <property type="protein sequence ID" value="KXB59707.1"/>
    <property type="molecule type" value="Genomic_DNA"/>
</dbReference>
<evidence type="ECO:0000313" key="3">
    <source>
        <dbReference type="Proteomes" id="UP000070355"/>
    </source>
</evidence>
<name>A0A133ZW92_9BACL</name>
<evidence type="ECO:0000313" key="2">
    <source>
        <dbReference type="EMBL" id="KXB59707.1"/>
    </source>
</evidence>
<accession>A0A133ZW92</accession>
<dbReference type="PATRIC" id="fig|1379.3.peg.960"/>
<dbReference type="AlphaFoldDB" id="A0A133ZW92"/>
<protein>
    <recommendedName>
        <fullName evidence="1">DUF1722 domain-containing protein</fullName>
    </recommendedName>
</protein>
<organism evidence="2 3">
    <name type="scientific">Gemella haemolysans</name>
    <dbReference type="NCBI Taxonomy" id="1379"/>
    <lineage>
        <taxon>Bacteria</taxon>
        <taxon>Bacillati</taxon>
        <taxon>Bacillota</taxon>
        <taxon>Bacilli</taxon>
        <taxon>Bacillales</taxon>
        <taxon>Gemellaceae</taxon>
        <taxon>Gemella</taxon>
    </lineage>
</organism>
<feature type="domain" description="DUF1722" evidence="1">
    <location>
        <begin position="29"/>
        <end position="137"/>
    </location>
</feature>
<dbReference type="Proteomes" id="UP000070355">
    <property type="component" value="Unassembled WGS sequence"/>
</dbReference>
<reference evidence="3" key="1">
    <citation type="submission" date="2016-01" db="EMBL/GenBank/DDBJ databases">
        <authorList>
            <person name="Mitreva M."/>
            <person name="Pepin K.H."/>
            <person name="Mihindukulasuriya K.A."/>
            <person name="Fulton R."/>
            <person name="Fronick C."/>
            <person name="O'Laughlin M."/>
            <person name="Miner T."/>
            <person name="Herter B."/>
            <person name="Rosa B.A."/>
            <person name="Cordes M."/>
            <person name="Tomlinson C."/>
            <person name="Wollam A."/>
            <person name="Palsikar V.B."/>
            <person name="Mardis E.R."/>
            <person name="Wilson R.K."/>
        </authorList>
    </citation>
    <scope>NUCLEOTIDE SEQUENCE [LARGE SCALE GENOMIC DNA]</scope>
    <source>
        <strain evidence="3">DNF01167</strain>
    </source>
</reference>
<proteinExistence type="predicted"/>
<gene>
    <name evidence="2" type="ORF">HMPREF3186_00976</name>
</gene>
<dbReference type="STRING" id="1379.HMPREF3186_00976"/>
<comment type="caution">
    <text evidence="2">The sequence shown here is derived from an EMBL/GenBank/DDBJ whole genome shotgun (WGS) entry which is preliminary data.</text>
</comment>
<feature type="non-terminal residue" evidence="2">
    <location>
        <position position="1"/>
    </location>
</feature>
<dbReference type="InterPro" id="IPR013560">
    <property type="entry name" value="DUF1722"/>
</dbReference>
<dbReference type="RefSeq" id="WP_231724162.1">
    <property type="nucleotide sequence ID" value="NZ_KQ959957.1"/>
</dbReference>
<evidence type="ECO:0000259" key="1">
    <source>
        <dbReference type="Pfam" id="PF08349"/>
    </source>
</evidence>
<sequence>NTINNKFRKDKMNNKEEKVQCQKLWANNKYLVLSHSSKIYLEIRTYLKQEEVSLSKVSELINQAISLPEDKGQVTNALHHVWGYFKKYATKEEKDLFFEMIEEYHNNKYKKEDLINEVKYLLKKYPNRYLEESTFINGGQDETLA</sequence>